<name>R7W9X5_AEGTA</name>
<keyword evidence="7" id="KW-0809">Transit peptide</keyword>
<proteinExistence type="inferred from homology"/>
<dbReference type="SUPFAM" id="SSF53613">
    <property type="entry name" value="Ribokinase-like"/>
    <property type="match status" value="1"/>
</dbReference>
<dbReference type="GO" id="GO:0042793">
    <property type="term" value="P:plastid transcription"/>
    <property type="evidence" value="ECO:0007669"/>
    <property type="project" value="UniProtKB-ARBA"/>
</dbReference>
<dbReference type="EnsemblPlants" id="EMT14724">
    <property type="protein sequence ID" value="EMT14724"/>
    <property type="gene ID" value="F775_09742"/>
</dbReference>
<reference evidence="11" key="1">
    <citation type="submission" date="2015-06" db="UniProtKB">
        <authorList>
            <consortium name="EnsemblPlants"/>
        </authorList>
    </citation>
    <scope>IDENTIFICATION</scope>
</reference>
<evidence type="ECO:0000256" key="6">
    <source>
        <dbReference type="ARBA" id="ARBA00022777"/>
    </source>
</evidence>
<organism evidence="11">
    <name type="scientific">Aegilops tauschii</name>
    <name type="common">Tausch's goatgrass</name>
    <name type="synonym">Aegilops squarrosa</name>
    <dbReference type="NCBI Taxonomy" id="37682"/>
    <lineage>
        <taxon>Eukaryota</taxon>
        <taxon>Viridiplantae</taxon>
        <taxon>Streptophyta</taxon>
        <taxon>Embryophyta</taxon>
        <taxon>Tracheophyta</taxon>
        <taxon>Spermatophyta</taxon>
        <taxon>Magnoliopsida</taxon>
        <taxon>Liliopsida</taxon>
        <taxon>Poales</taxon>
        <taxon>Poaceae</taxon>
        <taxon>BOP clade</taxon>
        <taxon>Pooideae</taxon>
        <taxon>Triticodae</taxon>
        <taxon>Triticeae</taxon>
        <taxon>Triticinae</taxon>
        <taxon>Aegilops</taxon>
    </lineage>
</organism>
<feature type="domain" description="Carbohydrate kinase PfkB" evidence="10">
    <location>
        <begin position="432"/>
        <end position="657"/>
    </location>
</feature>
<evidence type="ECO:0000256" key="2">
    <source>
        <dbReference type="ARBA" id="ARBA00010688"/>
    </source>
</evidence>
<keyword evidence="6" id="KW-0418">Kinase</keyword>
<dbReference type="Gene3D" id="3.40.1190.20">
    <property type="match status" value="1"/>
</dbReference>
<feature type="compositionally biased region" description="Basic residues" evidence="9">
    <location>
        <begin position="230"/>
        <end position="241"/>
    </location>
</feature>
<dbReference type="InterPro" id="IPR050306">
    <property type="entry name" value="PfkB_Carbo_kinase"/>
</dbReference>
<comment type="function">
    <text evidence="8">Required for proper chloroplast development, most likely through regulating plastid-encoded polymerase (PEP) dependent chloroplast transcription. Acts as a component of the transcriptionally active plastid chromosome that is required for plastid gene expression.</text>
</comment>
<dbReference type="FunFam" id="3.40.1190.20:FF:000021">
    <property type="entry name" value="Fructokinase-like 2, chloroplastic"/>
    <property type="match status" value="1"/>
</dbReference>
<comment type="similarity">
    <text evidence="2">Belongs to the carbohydrate kinase PfkB family.</text>
</comment>
<evidence type="ECO:0000256" key="5">
    <source>
        <dbReference type="ARBA" id="ARBA00022679"/>
    </source>
</evidence>
<protein>
    <recommendedName>
        <fullName evidence="10">Carbohydrate kinase PfkB domain-containing protein</fullName>
    </recommendedName>
</protein>
<evidence type="ECO:0000256" key="1">
    <source>
        <dbReference type="ARBA" id="ARBA00004229"/>
    </source>
</evidence>
<feature type="region of interest" description="Disordered" evidence="9">
    <location>
        <begin position="319"/>
        <end position="364"/>
    </location>
</feature>
<feature type="region of interest" description="Disordered" evidence="9">
    <location>
        <begin position="209"/>
        <end position="275"/>
    </location>
</feature>
<evidence type="ECO:0000259" key="10">
    <source>
        <dbReference type="Pfam" id="PF00294"/>
    </source>
</evidence>
<dbReference type="GO" id="GO:0016301">
    <property type="term" value="F:kinase activity"/>
    <property type="evidence" value="ECO:0007669"/>
    <property type="project" value="UniProtKB-KW"/>
</dbReference>
<dbReference type="GO" id="GO:0009662">
    <property type="term" value="P:etioplast organization"/>
    <property type="evidence" value="ECO:0007669"/>
    <property type="project" value="TreeGrafter"/>
</dbReference>
<dbReference type="Pfam" id="PF00294">
    <property type="entry name" value="PfkB"/>
    <property type="match status" value="1"/>
</dbReference>
<accession>R7W9X5</accession>
<dbReference type="PANTHER" id="PTHR43085:SF2">
    <property type="entry name" value="FRUCTOKINASE-LIKE 2, CHLOROPLASTIC"/>
    <property type="match status" value="1"/>
</dbReference>
<dbReference type="CDD" id="cd01167">
    <property type="entry name" value="bac_FRK"/>
    <property type="match status" value="1"/>
</dbReference>
<evidence type="ECO:0000256" key="7">
    <source>
        <dbReference type="ARBA" id="ARBA00022946"/>
    </source>
</evidence>
<dbReference type="InterPro" id="IPR029056">
    <property type="entry name" value="Ribokinase-like"/>
</dbReference>
<evidence type="ECO:0000256" key="9">
    <source>
        <dbReference type="SAM" id="MobiDB-lite"/>
    </source>
</evidence>
<dbReference type="GO" id="GO:0042644">
    <property type="term" value="C:chloroplast nucleoid"/>
    <property type="evidence" value="ECO:0007669"/>
    <property type="project" value="TreeGrafter"/>
</dbReference>
<keyword evidence="4" id="KW-0934">Plastid</keyword>
<keyword evidence="5" id="KW-0808">Transferase</keyword>
<evidence type="ECO:0000313" key="11">
    <source>
        <dbReference type="EnsemblPlants" id="EMT14724"/>
    </source>
</evidence>
<feature type="compositionally biased region" description="Basic residues" evidence="9">
    <location>
        <begin position="331"/>
        <end position="340"/>
    </location>
</feature>
<evidence type="ECO:0000256" key="8">
    <source>
        <dbReference type="ARBA" id="ARBA00058434"/>
    </source>
</evidence>
<dbReference type="GO" id="GO:0009658">
    <property type="term" value="P:chloroplast organization"/>
    <property type="evidence" value="ECO:0007669"/>
    <property type="project" value="TreeGrafter"/>
</dbReference>
<dbReference type="InterPro" id="IPR011611">
    <property type="entry name" value="PfkB_dom"/>
</dbReference>
<evidence type="ECO:0000256" key="4">
    <source>
        <dbReference type="ARBA" id="ARBA00022640"/>
    </source>
</evidence>
<dbReference type="PANTHER" id="PTHR43085">
    <property type="entry name" value="HEXOKINASE FAMILY MEMBER"/>
    <property type="match status" value="1"/>
</dbReference>
<evidence type="ECO:0000256" key="3">
    <source>
        <dbReference type="ARBA" id="ARBA00022528"/>
    </source>
</evidence>
<dbReference type="AlphaFoldDB" id="R7W9X5"/>
<keyword evidence="3" id="KW-0150">Chloroplast</keyword>
<sequence length="774" mass="85652">MAPSLSALLRRPSIPPLLHPWSTNRVSGSDPFSPIFQAHSISLQQQTKPREGCILFLFLCIATPITDIQAFLQCSNSLTVPRLGMFRQRCTPSGRWIFSPSHEAEFAVISLGLCRHGSGESGKIYYMNAADFFSILSCIYGASLGAWDYCQLVCSIFGVYLLHSHGQLVITRKIIRKGQLHYKPTIWGKNMTKTKMGLLHRNASFVSKKSSQDVEEGSSGEDSDAETPKAKKKPAKRGRKKATIDTSDGDTKEGQSDTEDASPEQPKIVKKRGRKKGNPHIFCIQEYSSYCILVNGLYDFARSRPLAIQLLSYVAAATTASSAEEADKPKEPKKRGRRKVKTAEQLSDDEGEDQSKDLMPSNEMEVHSSVIDLESKVEALLSQDIGEVDKLTPLVCCFGPAKYSFIPSGRPANRLVDREIHSRMKDMFWSPDEFVRAPGGSSSNVALALAALGGRVVFMGKLGDDEYGQSMLYHLNVNGVQTRAVSLDPSAPTAMSLMKVTSRGSLNTSCVKPCAEDSFLQSDINPDVLKEAKMFYYNSSALLEPTTRSSLLKAIEVSKKFGGITFFDLNLPMPLWSSSKETKSLIKDAWEAADIIEVTKQELEFLCGIKPSENSDTKDEKSEFAHYSPEVVMKVWHDNLKVLFVTNGTSKIHYYTEKQNGSVRGTEDAPITPFTSEMSQSGDTIAAALMNMLSINPHLVTDKVYLHKTAKHAIKCGVIDQWLAARERGFLPRGIAEPSSEHEEARFITEREYRTIPDAMQPVNPSGSELAHVE</sequence>
<feature type="compositionally biased region" description="Acidic residues" evidence="9">
    <location>
        <begin position="213"/>
        <end position="225"/>
    </location>
</feature>
<comment type="subcellular location">
    <subcellularLocation>
        <location evidence="1">Plastid</location>
        <location evidence="1">Chloroplast</location>
    </subcellularLocation>
</comment>